<gene>
    <name evidence="2" type="ORF">Sjap_014605</name>
</gene>
<keyword evidence="3" id="KW-1185">Reference proteome</keyword>
<reference evidence="2 3" key="1">
    <citation type="submission" date="2024-01" db="EMBL/GenBank/DDBJ databases">
        <title>Genome assemblies of Stephania.</title>
        <authorList>
            <person name="Yang L."/>
        </authorList>
    </citation>
    <scope>NUCLEOTIDE SEQUENCE [LARGE SCALE GENOMIC DNA]</scope>
    <source>
        <strain evidence="2">QJT</strain>
        <tissue evidence="2">Leaf</tissue>
    </source>
</reference>
<evidence type="ECO:0000256" key="1">
    <source>
        <dbReference type="SAM" id="Phobius"/>
    </source>
</evidence>
<dbReference type="EMBL" id="JBBNAE010000006">
    <property type="protein sequence ID" value="KAK9115658.1"/>
    <property type="molecule type" value="Genomic_DNA"/>
</dbReference>
<keyword evidence="1" id="KW-1133">Transmembrane helix</keyword>
<keyword evidence="1" id="KW-0472">Membrane</keyword>
<comment type="caution">
    <text evidence="2">The sequence shown here is derived from an EMBL/GenBank/DDBJ whole genome shotgun (WGS) entry which is preliminary data.</text>
</comment>
<dbReference type="AlphaFoldDB" id="A0AAP0NQL0"/>
<organism evidence="2 3">
    <name type="scientific">Stephania japonica</name>
    <dbReference type="NCBI Taxonomy" id="461633"/>
    <lineage>
        <taxon>Eukaryota</taxon>
        <taxon>Viridiplantae</taxon>
        <taxon>Streptophyta</taxon>
        <taxon>Embryophyta</taxon>
        <taxon>Tracheophyta</taxon>
        <taxon>Spermatophyta</taxon>
        <taxon>Magnoliopsida</taxon>
        <taxon>Ranunculales</taxon>
        <taxon>Menispermaceae</taxon>
        <taxon>Menispermoideae</taxon>
        <taxon>Cissampelideae</taxon>
        <taxon>Stephania</taxon>
    </lineage>
</organism>
<protein>
    <submittedName>
        <fullName evidence="2">Uncharacterized protein</fullName>
    </submittedName>
</protein>
<sequence length="55" mass="6994">MREETVRVRGKESKRNRARRSLKIIQFVVFYIYIYIYIYIYYIYITIYMALILMR</sequence>
<evidence type="ECO:0000313" key="3">
    <source>
        <dbReference type="Proteomes" id="UP001417504"/>
    </source>
</evidence>
<accession>A0AAP0NQL0</accession>
<name>A0AAP0NQL0_9MAGN</name>
<dbReference type="Proteomes" id="UP001417504">
    <property type="component" value="Unassembled WGS sequence"/>
</dbReference>
<evidence type="ECO:0000313" key="2">
    <source>
        <dbReference type="EMBL" id="KAK9115658.1"/>
    </source>
</evidence>
<feature type="transmembrane region" description="Helical" evidence="1">
    <location>
        <begin position="21"/>
        <end position="54"/>
    </location>
</feature>
<proteinExistence type="predicted"/>
<keyword evidence="1" id="KW-0812">Transmembrane</keyword>